<sequence length="98" mass="11447">MSAESALLTTWSLYLIRDKDNRLYTGITTDVSRRFAQHQAGKGARNLRGRAPLTLHWHTEIGDHSQALKAEYRLKQWPKSRKERLPQHPEWIENLISV</sequence>
<gene>
    <name evidence="3" type="ORF">HNR75_002596</name>
</gene>
<protein>
    <submittedName>
        <fullName evidence="3">Putative endonuclease</fullName>
    </submittedName>
</protein>
<comment type="caution">
    <text evidence="3">The sequence shown here is derived from an EMBL/GenBank/DDBJ whole genome shotgun (WGS) entry which is preliminary data.</text>
</comment>
<dbReference type="PANTHER" id="PTHR34477">
    <property type="entry name" value="UPF0213 PROTEIN YHBQ"/>
    <property type="match status" value="1"/>
</dbReference>
<dbReference type="SUPFAM" id="SSF82771">
    <property type="entry name" value="GIY-YIG endonuclease"/>
    <property type="match status" value="1"/>
</dbReference>
<dbReference type="Pfam" id="PF01541">
    <property type="entry name" value="GIY-YIG"/>
    <property type="match status" value="1"/>
</dbReference>
<reference evidence="3 4" key="1">
    <citation type="submission" date="2020-08" db="EMBL/GenBank/DDBJ databases">
        <title>Genomic Encyclopedia of Type Strains, Phase IV (KMG-IV): sequencing the most valuable type-strain genomes for metagenomic binning, comparative biology and taxonomic classification.</title>
        <authorList>
            <person name="Goeker M."/>
        </authorList>
    </citation>
    <scope>NUCLEOTIDE SEQUENCE [LARGE SCALE GENOMIC DNA]</scope>
    <source>
        <strain evidence="3 4">DSM 22975</strain>
    </source>
</reference>
<dbReference type="PROSITE" id="PS50164">
    <property type="entry name" value="GIY_YIG"/>
    <property type="match status" value="1"/>
</dbReference>
<dbReference type="Proteomes" id="UP000585721">
    <property type="component" value="Unassembled WGS sequence"/>
</dbReference>
<evidence type="ECO:0000259" key="2">
    <source>
        <dbReference type="PROSITE" id="PS50164"/>
    </source>
</evidence>
<evidence type="ECO:0000256" key="1">
    <source>
        <dbReference type="ARBA" id="ARBA00007435"/>
    </source>
</evidence>
<dbReference type="Gene3D" id="3.40.1440.10">
    <property type="entry name" value="GIY-YIG endonuclease"/>
    <property type="match status" value="1"/>
</dbReference>
<keyword evidence="3" id="KW-0255">Endonuclease</keyword>
<dbReference type="InterPro" id="IPR000305">
    <property type="entry name" value="GIY-YIG_endonuc"/>
</dbReference>
<name>A0A841GGF4_9GAMM</name>
<keyword evidence="3" id="KW-0540">Nuclease</keyword>
<dbReference type="RefSeq" id="WP_188027381.1">
    <property type="nucleotide sequence ID" value="NZ_JACHGR010000009.1"/>
</dbReference>
<proteinExistence type="inferred from homology"/>
<dbReference type="AlphaFoldDB" id="A0A841GGF4"/>
<accession>A0A841GGF4</accession>
<dbReference type="EMBL" id="JACHGR010000009">
    <property type="protein sequence ID" value="MBB6056657.1"/>
    <property type="molecule type" value="Genomic_DNA"/>
</dbReference>
<evidence type="ECO:0000313" key="4">
    <source>
        <dbReference type="Proteomes" id="UP000585721"/>
    </source>
</evidence>
<organism evidence="3 4">
    <name type="scientific">Tolumonas osonensis</name>
    <dbReference type="NCBI Taxonomy" id="675874"/>
    <lineage>
        <taxon>Bacteria</taxon>
        <taxon>Pseudomonadati</taxon>
        <taxon>Pseudomonadota</taxon>
        <taxon>Gammaproteobacteria</taxon>
        <taxon>Aeromonadales</taxon>
        <taxon>Aeromonadaceae</taxon>
        <taxon>Tolumonas</taxon>
    </lineage>
</organism>
<dbReference type="PANTHER" id="PTHR34477:SF1">
    <property type="entry name" value="UPF0213 PROTEIN YHBQ"/>
    <property type="match status" value="1"/>
</dbReference>
<dbReference type="InterPro" id="IPR035901">
    <property type="entry name" value="GIY-YIG_endonuc_sf"/>
</dbReference>
<comment type="similarity">
    <text evidence="1">Belongs to the UPF0213 family.</text>
</comment>
<dbReference type="InterPro" id="IPR050190">
    <property type="entry name" value="UPF0213_domain"/>
</dbReference>
<keyword evidence="4" id="KW-1185">Reference proteome</keyword>
<keyword evidence="3" id="KW-0378">Hydrolase</keyword>
<dbReference type="GO" id="GO:0004519">
    <property type="term" value="F:endonuclease activity"/>
    <property type="evidence" value="ECO:0007669"/>
    <property type="project" value="UniProtKB-KW"/>
</dbReference>
<feature type="domain" description="GIY-YIG" evidence="2">
    <location>
        <begin position="9"/>
        <end position="84"/>
    </location>
</feature>
<dbReference type="CDD" id="cd10456">
    <property type="entry name" value="GIY-YIG_UPF0213"/>
    <property type="match status" value="1"/>
</dbReference>
<evidence type="ECO:0000313" key="3">
    <source>
        <dbReference type="EMBL" id="MBB6056657.1"/>
    </source>
</evidence>